<evidence type="ECO:0000259" key="3">
    <source>
        <dbReference type="Pfam" id="PF04652"/>
    </source>
</evidence>
<dbReference type="GO" id="GO:0005771">
    <property type="term" value="C:multivesicular body"/>
    <property type="evidence" value="ECO:0007669"/>
    <property type="project" value="TreeGrafter"/>
</dbReference>
<evidence type="ECO:0000256" key="2">
    <source>
        <dbReference type="ARBA" id="ARBA00023136"/>
    </source>
</evidence>
<evidence type="ECO:0000313" key="5">
    <source>
        <dbReference type="Proteomes" id="UP000188268"/>
    </source>
</evidence>
<feature type="domain" description="Vta1/callose synthase N-terminal" evidence="3">
    <location>
        <begin position="42"/>
        <end position="160"/>
    </location>
</feature>
<dbReference type="Gramene" id="OMO97601">
    <property type="protein sequence ID" value="OMO97601"/>
    <property type="gene ID" value="CCACVL1_04510"/>
</dbReference>
<keyword evidence="2" id="KW-0472">Membrane</keyword>
<dbReference type="PANTHER" id="PTHR46009">
    <property type="entry name" value="VACUOLAR PROTEIN SORTING-ASSOCIATED PROTEIN VTA1 HOMOLOG"/>
    <property type="match status" value="1"/>
</dbReference>
<dbReference type="PANTHER" id="PTHR46009:SF1">
    <property type="entry name" value="VACUOLAR PROTEIN SORTING-ASSOCIATED PROTEIN VTA1 HOMOLOG"/>
    <property type="match status" value="1"/>
</dbReference>
<name>A0A1R3JS80_COCAP</name>
<dbReference type="Pfam" id="PF04652">
    <property type="entry name" value="Vta1"/>
    <property type="match status" value="1"/>
</dbReference>
<comment type="subcellular location">
    <subcellularLocation>
        <location evidence="1">Endomembrane system</location>
    </subcellularLocation>
</comment>
<dbReference type="OMA" id="ANEWLYL"/>
<dbReference type="InterPro" id="IPR044538">
    <property type="entry name" value="Vta1-like"/>
</dbReference>
<accession>A0A1R3JS80</accession>
<sequence>MTNPESGHPGLTRRPSRSAATTTFSMEVFDHEDVVPSSLSFIVPILRIAKEIEHERPRVAYLCRFCALEKAQRLDPSSRGFGVRQFKTGLMLRLERDNASSLASRVKQTDAQEIESYYQHYYEHYVRSLDQLGDQANSAHQLGKAYQTAGALFEVVICFSRR</sequence>
<dbReference type="Proteomes" id="UP000188268">
    <property type="component" value="Unassembled WGS sequence"/>
</dbReference>
<dbReference type="OrthoDB" id="1880850at2759"/>
<dbReference type="EMBL" id="AWWV01007204">
    <property type="protein sequence ID" value="OMO97601.1"/>
    <property type="molecule type" value="Genomic_DNA"/>
</dbReference>
<evidence type="ECO:0000313" key="4">
    <source>
        <dbReference type="EMBL" id="OMO97601.1"/>
    </source>
</evidence>
<organism evidence="4 5">
    <name type="scientific">Corchorus capsularis</name>
    <name type="common">Jute</name>
    <dbReference type="NCBI Taxonomy" id="210143"/>
    <lineage>
        <taxon>Eukaryota</taxon>
        <taxon>Viridiplantae</taxon>
        <taxon>Streptophyta</taxon>
        <taxon>Embryophyta</taxon>
        <taxon>Tracheophyta</taxon>
        <taxon>Spermatophyta</taxon>
        <taxon>Magnoliopsida</taxon>
        <taxon>eudicotyledons</taxon>
        <taxon>Gunneridae</taxon>
        <taxon>Pentapetalae</taxon>
        <taxon>rosids</taxon>
        <taxon>malvids</taxon>
        <taxon>Malvales</taxon>
        <taxon>Malvaceae</taxon>
        <taxon>Grewioideae</taxon>
        <taxon>Apeibeae</taxon>
        <taxon>Corchorus</taxon>
    </lineage>
</organism>
<gene>
    <name evidence="4" type="ORF">CCACVL1_04510</name>
</gene>
<dbReference type="GO" id="GO:0032511">
    <property type="term" value="P:late endosome to vacuole transport via multivesicular body sorting pathway"/>
    <property type="evidence" value="ECO:0007669"/>
    <property type="project" value="InterPro"/>
</dbReference>
<dbReference type="InterPro" id="IPR039431">
    <property type="entry name" value="Vta1/CALS_N"/>
</dbReference>
<comment type="caution">
    <text evidence="4">The sequence shown here is derived from an EMBL/GenBank/DDBJ whole genome shotgun (WGS) entry which is preliminary data.</text>
</comment>
<proteinExistence type="predicted"/>
<dbReference type="InterPro" id="IPR023175">
    <property type="entry name" value="Vta1/CALS_N_sf"/>
</dbReference>
<reference evidence="4 5" key="1">
    <citation type="submission" date="2013-09" db="EMBL/GenBank/DDBJ databases">
        <title>Corchorus capsularis genome sequencing.</title>
        <authorList>
            <person name="Alam M."/>
            <person name="Haque M.S."/>
            <person name="Islam M.S."/>
            <person name="Emdad E.M."/>
            <person name="Islam M.M."/>
            <person name="Ahmed B."/>
            <person name="Halim A."/>
            <person name="Hossen Q.M.M."/>
            <person name="Hossain M.Z."/>
            <person name="Ahmed R."/>
            <person name="Khan M.M."/>
            <person name="Islam R."/>
            <person name="Rashid M.M."/>
            <person name="Khan S.A."/>
            <person name="Rahman M.S."/>
            <person name="Alam M."/>
        </authorList>
    </citation>
    <scope>NUCLEOTIDE SEQUENCE [LARGE SCALE GENOMIC DNA]</scope>
    <source>
        <strain evidence="5">cv. CVL-1</strain>
        <tissue evidence="4">Whole seedling</tissue>
    </source>
</reference>
<protein>
    <recommendedName>
        <fullName evidence="3">Vta1/callose synthase N-terminal domain-containing protein</fullName>
    </recommendedName>
</protein>
<evidence type="ECO:0000256" key="1">
    <source>
        <dbReference type="ARBA" id="ARBA00004308"/>
    </source>
</evidence>
<dbReference type="Gene3D" id="1.25.40.270">
    <property type="entry name" value="Vacuolar protein sorting-associated protein vta1"/>
    <property type="match status" value="1"/>
</dbReference>
<keyword evidence="5" id="KW-1185">Reference proteome</keyword>
<dbReference type="AlphaFoldDB" id="A0A1R3JS80"/>
<dbReference type="STRING" id="210143.A0A1R3JS80"/>